<dbReference type="AlphaFoldDB" id="A0A0A9EEI6"/>
<accession>A0A0A9EEI6</accession>
<evidence type="ECO:0000313" key="1">
    <source>
        <dbReference type="EMBL" id="JAD94442.1"/>
    </source>
</evidence>
<reference evidence="1" key="1">
    <citation type="submission" date="2014-09" db="EMBL/GenBank/DDBJ databases">
        <authorList>
            <person name="Magalhaes I.L.F."/>
            <person name="Oliveira U."/>
            <person name="Santos F.R."/>
            <person name="Vidigal T.H.D.A."/>
            <person name="Brescovit A.D."/>
            <person name="Santos A.J."/>
        </authorList>
    </citation>
    <scope>NUCLEOTIDE SEQUENCE</scope>
    <source>
        <tissue evidence="1">Shoot tissue taken approximately 20 cm above the soil surface</tissue>
    </source>
</reference>
<protein>
    <submittedName>
        <fullName evidence="1">Uncharacterized protein</fullName>
    </submittedName>
</protein>
<organism evidence="1">
    <name type="scientific">Arundo donax</name>
    <name type="common">Giant reed</name>
    <name type="synonym">Donax arundinaceus</name>
    <dbReference type="NCBI Taxonomy" id="35708"/>
    <lineage>
        <taxon>Eukaryota</taxon>
        <taxon>Viridiplantae</taxon>
        <taxon>Streptophyta</taxon>
        <taxon>Embryophyta</taxon>
        <taxon>Tracheophyta</taxon>
        <taxon>Spermatophyta</taxon>
        <taxon>Magnoliopsida</taxon>
        <taxon>Liliopsida</taxon>
        <taxon>Poales</taxon>
        <taxon>Poaceae</taxon>
        <taxon>PACMAD clade</taxon>
        <taxon>Arundinoideae</taxon>
        <taxon>Arundineae</taxon>
        <taxon>Arundo</taxon>
    </lineage>
</organism>
<sequence>MFTVLHISYSSVLALLMFQLNVKLDLWKYDLKAISSYIMHWMDTTKAENLEIKLTPSNSTLVE</sequence>
<dbReference type="EMBL" id="GBRH01203453">
    <property type="protein sequence ID" value="JAD94442.1"/>
    <property type="molecule type" value="Transcribed_RNA"/>
</dbReference>
<name>A0A0A9EEI6_ARUDO</name>
<reference evidence="1" key="2">
    <citation type="journal article" date="2015" name="Data Brief">
        <title>Shoot transcriptome of the giant reed, Arundo donax.</title>
        <authorList>
            <person name="Barrero R.A."/>
            <person name="Guerrero F.D."/>
            <person name="Moolhuijzen P."/>
            <person name="Goolsby J.A."/>
            <person name="Tidwell J."/>
            <person name="Bellgard S.E."/>
            <person name="Bellgard M.I."/>
        </authorList>
    </citation>
    <scope>NUCLEOTIDE SEQUENCE</scope>
    <source>
        <tissue evidence="1">Shoot tissue taken approximately 20 cm above the soil surface</tissue>
    </source>
</reference>
<proteinExistence type="predicted"/>